<dbReference type="GO" id="GO:0004084">
    <property type="term" value="F:branched-chain-amino-acid transaminase activity"/>
    <property type="evidence" value="ECO:0007669"/>
    <property type="project" value="InterPro"/>
</dbReference>
<dbReference type="AlphaFoldDB" id="A0A3D5Q8U3"/>
<evidence type="ECO:0000256" key="3">
    <source>
        <dbReference type="ARBA" id="ARBA00022898"/>
    </source>
</evidence>
<accession>A0A3D5Q8U3</accession>
<dbReference type="SUPFAM" id="SSF56752">
    <property type="entry name" value="D-aminoacid aminotransferase-like PLP-dependent enzymes"/>
    <property type="match status" value="1"/>
</dbReference>
<protein>
    <submittedName>
        <fullName evidence="4">Branched-chain amino acid aminotransferase</fullName>
    </submittedName>
</protein>
<dbReference type="InterPro" id="IPR005786">
    <property type="entry name" value="B_amino_transII"/>
</dbReference>
<comment type="caution">
    <text evidence="4">The sequence shown here is derived from an EMBL/GenBank/DDBJ whole genome shotgun (WGS) entry which is preliminary data.</text>
</comment>
<gene>
    <name evidence="4" type="ORF">DHM44_00135</name>
</gene>
<dbReference type="PANTHER" id="PTHR11825">
    <property type="entry name" value="SUBGROUP IIII AMINOTRANSFERASE"/>
    <property type="match status" value="1"/>
</dbReference>
<dbReference type="InterPro" id="IPR043131">
    <property type="entry name" value="BCAT-like_N"/>
</dbReference>
<evidence type="ECO:0000313" key="5">
    <source>
        <dbReference type="Proteomes" id="UP000262325"/>
    </source>
</evidence>
<dbReference type="GO" id="GO:0009081">
    <property type="term" value="P:branched-chain amino acid metabolic process"/>
    <property type="evidence" value="ECO:0007669"/>
    <property type="project" value="InterPro"/>
</dbReference>
<dbReference type="Proteomes" id="UP000262325">
    <property type="component" value="Unassembled WGS sequence"/>
</dbReference>
<comment type="cofactor">
    <cofactor evidence="1">
        <name>pyridoxal 5'-phosphate</name>
        <dbReference type="ChEBI" id="CHEBI:597326"/>
    </cofactor>
</comment>
<evidence type="ECO:0000256" key="2">
    <source>
        <dbReference type="ARBA" id="ARBA00009320"/>
    </source>
</evidence>
<organism evidence="4 5">
    <name type="scientific">Flexistipes sinusarabici</name>
    <dbReference type="NCBI Taxonomy" id="2352"/>
    <lineage>
        <taxon>Bacteria</taxon>
        <taxon>Pseudomonadati</taxon>
        <taxon>Deferribacterota</taxon>
        <taxon>Deferribacteres</taxon>
        <taxon>Deferribacterales</taxon>
        <taxon>Flexistipitaceae</taxon>
        <taxon>Flexistipes</taxon>
    </lineage>
</organism>
<name>A0A3D5Q8U3_FLESI</name>
<proteinExistence type="inferred from homology"/>
<dbReference type="InterPro" id="IPR036038">
    <property type="entry name" value="Aminotransferase-like"/>
</dbReference>
<evidence type="ECO:0000256" key="1">
    <source>
        <dbReference type="ARBA" id="ARBA00001933"/>
    </source>
</evidence>
<dbReference type="PANTHER" id="PTHR11825:SF44">
    <property type="entry name" value="BRANCHED-CHAIN-AMINO-ACID AMINOTRANSFERASE"/>
    <property type="match status" value="1"/>
</dbReference>
<comment type="similarity">
    <text evidence="2">Belongs to the class-IV pyridoxal-phosphate-dependent aminotransferase family.</text>
</comment>
<evidence type="ECO:0000313" key="4">
    <source>
        <dbReference type="EMBL" id="HCW92070.1"/>
    </source>
</evidence>
<reference evidence="4 5" key="1">
    <citation type="journal article" date="2018" name="Nat. Biotechnol.">
        <title>A standardized bacterial taxonomy based on genome phylogeny substantially revises the tree of life.</title>
        <authorList>
            <person name="Parks D.H."/>
            <person name="Chuvochina M."/>
            <person name="Waite D.W."/>
            <person name="Rinke C."/>
            <person name="Skarshewski A."/>
            <person name="Chaumeil P.A."/>
            <person name="Hugenholtz P."/>
        </authorList>
    </citation>
    <scope>NUCLEOTIDE SEQUENCE [LARGE SCALE GENOMIC DNA]</scope>
    <source>
        <strain evidence="4">UBA8672</strain>
    </source>
</reference>
<keyword evidence="4" id="KW-0808">Transferase</keyword>
<keyword evidence="3" id="KW-0663">Pyridoxal phosphate</keyword>
<sequence>MEIAYNLKPSNERRGNQLKPEKTLPFGQLRTDHMFLMDYKDGGWGNARIVPYSDFSISPGATVLHYAQSIFEGAKAFMHEDGEI</sequence>
<dbReference type="Gene3D" id="3.30.470.10">
    <property type="match status" value="1"/>
</dbReference>
<dbReference type="EMBL" id="DPPF01000002">
    <property type="protein sequence ID" value="HCW92070.1"/>
    <property type="molecule type" value="Genomic_DNA"/>
</dbReference>
<feature type="non-terminal residue" evidence="4">
    <location>
        <position position="84"/>
    </location>
</feature>
<keyword evidence="4" id="KW-0032">Aminotransferase</keyword>